<dbReference type="AlphaFoldDB" id="R1I9G9"/>
<dbReference type="EMBL" id="AOUO01000079">
    <property type="protein sequence ID" value="EOD69196.1"/>
    <property type="molecule type" value="Genomic_DNA"/>
</dbReference>
<sequence length="78" mass="8274">RCDRGRTWRTPAQYPAGYRSGLAWRGGTVLAVGPGGSDLSSDGGRHWTRFDTGSFDTVDCAGAACWASGAQGRVARLR</sequence>
<dbReference type="SUPFAM" id="SSF110296">
    <property type="entry name" value="Oligoxyloglucan reducing end-specific cellobiohydrolase"/>
    <property type="match status" value="1"/>
</dbReference>
<dbReference type="Proteomes" id="UP000014139">
    <property type="component" value="Unassembled WGS sequence"/>
</dbReference>
<feature type="non-terminal residue" evidence="1">
    <location>
        <position position="1"/>
    </location>
</feature>
<reference evidence="1 2" key="1">
    <citation type="submission" date="2013-02" db="EMBL/GenBank/DDBJ databases">
        <title>Draft genome sequence of Amycolatopsis vancoresmycina strain DSM 44592T.</title>
        <authorList>
            <person name="Kumar S."/>
            <person name="Kaur N."/>
            <person name="Kaur C."/>
            <person name="Raghava G.P.S."/>
            <person name="Mayilraj S."/>
        </authorList>
    </citation>
    <scope>NUCLEOTIDE SEQUENCE [LARGE SCALE GENOMIC DNA]</scope>
    <source>
        <strain evidence="1 2">DSM 44592</strain>
    </source>
</reference>
<keyword evidence="2" id="KW-1185">Reference proteome</keyword>
<evidence type="ECO:0008006" key="3">
    <source>
        <dbReference type="Google" id="ProtNLM"/>
    </source>
</evidence>
<evidence type="ECO:0000313" key="2">
    <source>
        <dbReference type="Proteomes" id="UP000014139"/>
    </source>
</evidence>
<protein>
    <recommendedName>
        <fullName evidence="3">Oxidoreductase</fullName>
    </recommendedName>
</protein>
<proteinExistence type="predicted"/>
<dbReference type="eggNOG" id="COG4447">
    <property type="taxonomic scope" value="Bacteria"/>
</dbReference>
<organism evidence="1 2">
    <name type="scientific">Amycolatopsis vancoresmycina DSM 44592</name>
    <dbReference type="NCBI Taxonomy" id="1292037"/>
    <lineage>
        <taxon>Bacteria</taxon>
        <taxon>Bacillati</taxon>
        <taxon>Actinomycetota</taxon>
        <taxon>Actinomycetes</taxon>
        <taxon>Pseudonocardiales</taxon>
        <taxon>Pseudonocardiaceae</taxon>
        <taxon>Amycolatopsis</taxon>
    </lineage>
</organism>
<name>R1I9G9_9PSEU</name>
<accession>R1I9G9</accession>
<comment type="caution">
    <text evidence="1">The sequence shown here is derived from an EMBL/GenBank/DDBJ whole genome shotgun (WGS) entry which is preliminary data.</text>
</comment>
<gene>
    <name evidence="1" type="ORF">H480_07333</name>
</gene>
<dbReference type="PATRIC" id="fig|1292037.4.peg.1422"/>
<evidence type="ECO:0000313" key="1">
    <source>
        <dbReference type="EMBL" id="EOD69196.1"/>
    </source>
</evidence>